<evidence type="ECO:0000313" key="5">
    <source>
        <dbReference type="Proteomes" id="UP000054854"/>
    </source>
</evidence>
<feature type="transmembrane region" description="Helical" evidence="2">
    <location>
        <begin position="470"/>
        <end position="493"/>
    </location>
</feature>
<proteinExistence type="predicted"/>
<evidence type="ECO:0000313" key="3">
    <source>
        <dbReference type="EMBL" id="KTC92109.1"/>
    </source>
</evidence>
<gene>
    <name evidence="3" type="ORF">Lcin_0888</name>
    <name evidence="4" type="ORF">NCTC12438_00159</name>
</gene>
<organism evidence="4 6">
    <name type="scientific">Legionella cincinnatiensis</name>
    <dbReference type="NCBI Taxonomy" id="28085"/>
    <lineage>
        <taxon>Bacteria</taxon>
        <taxon>Pseudomonadati</taxon>
        <taxon>Pseudomonadota</taxon>
        <taxon>Gammaproteobacteria</taxon>
        <taxon>Legionellales</taxon>
        <taxon>Legionellaceae</taxon>
        <taxon>Legionella</taxon>
    </lineage>
</organism>
<dbReference type="AlphaFoldDB" id="A0A378IED8"/>
<reference evidence="3 5" key="1">
    <citation type="submission" date="2015-11" db="EMBL/GenBank/DDBJ databases">
        <title>Genomic analysis of 38 Legionella species identifies large and diverse effector repertoires.</title>
        <authorList>
            <person name="Burstein D."/>
            <person name="Amaro F."/>
            <person name="Zusman T."/>
            <person name="Lifshitz Z."/>
            <person name="Cohen O."/>
            <person name="Gilbert J.A."/>
            <person name="Pupko T."/>
            <person name="Shuman H.A."/>
            <person name="Segal G."/>
        </authorList>
    </citation>
    <scope>NUCLEOTIDE SEQUENCE [LARGE SCALE GENOMIC DNA]</scope>
    <source>
        <strain evidence="3 5">CDC#72-OH-14</strain>
    </source>
</reference>
<feature type="region of interest" description="Disordered" evidence="1">
    <location>
        <begin position="499"/>
        <end position="539"/>
    </location>
</feature>
<dbReference type="EMBL" id="LNXX01000007">
    <property type="protein sequence ID" value="KTC92109.1"/>
    <property type="molecule type" value="Genomic_DNA"/>
</dbReference>
<keyword evidence="2" id="KW-1133">Transmembrane helix</keyword>
<dbReference type="RefSeq" id="WP_058464094.1">
    <property type="nucleotide sequence ID" value="NZ_CAAAHQ010000029.1"/>
</dbReference>
<evidence type="ECO:0000256" key="2">
    <source>
        <dbReference type="SAM" id="Phobius"/>
    </source>
</evidence>
<dbReference type="EMBL" id="UGNX01000001">
    <property type="protein sequence ID" value="STX33588.1"/>
    <property type="molecule type" value="Genomic_DNA"/>
</dbReference>
<evidence type="ECO:0000313" key="4">
    <source>
        <dbReference type="EMBL" id="STX33588.1"/>
    </source>
</evidence>
<protein>
    <submittedName>
        <fullName evidence="4">Uncharacterized protein</fullName>
    </submittedName>
</protein>
<keyword evidence="2" id="KW-0472">Membrane</keyword>
<feature type="compositionally biased region" description="Polar residues" evidence="1">
    <location>
        <begin position="500"/>
        <end position="516"/>
    </location>
</feature>
<feature type="transmembrane region" description="Helical" evidence="2">
    <location>
        <begin position="443"/>
        <end position="464"/>
    </location>
</feature>
<dbReference type="OrthoDB" id="5649826at2"/>
<dbReference type="Proteomes" id="UP000255316">
    <property type="component" value="Unassembled WGS sequence"/>
</dbReference>
<evidence type="ECO:0000256" key="1">
    <source>
        <dbReference type="SAM" id="MobiDB-lite"/>
    </source>
</evidence>
<keyword evidence="2" id="KW-0812">Transmembrane</keyword>
<sequence length="539" mass="61404">MNYLKGVTVYYWSANHIALNVTQGEHVYKDGTFSAKYDEEENRLHSEKFRALTHDSDPELKCTSTIVPETLKDFINTYFDNKKRKHPSFIDDFWEDCSLYIREDQVELLKSLYQIMIEHHAFDDDEDLEDGYEDDDIDILRQAGIAAKTGSEKRAESLIKAEAYEALHPLIEKLREEKTALEKKYIILEFVEQLKSQKGLGIDVDGADEETMYGKLPLKEWVLPLGNSLTLDDKDDYLEHLNLFGLNVQGIENGIKKFEDPENIVHRGVKETYYKFFSRYHNCAGYSRFLLEQGGITAFCSTNELEKFGVTDPSLYDAYMAKVQVTLSELNEKARDLMRNAGIAPKPLDSIETNYLSHFKKGEPKFDELPREIRHLIDEYNQELVDISYEHKIKILANLVNKLHSNNIKQPEIIDAFQKETRRNYEINFDAQFSHNHSFQLKCLGALSGISVGALAVGVLAIAFPPLIPITLAAAVVITAVAATTFVITMGLFAKKMQPQRPSTEPSIVNVHNQNKTVKDDDESDQENTDSALPMPNAV</sequence>
<name>A0A378IED8_9GAMM</name>
<accession>A0A378IED8</accession>
<evidence type="ECO:0000313" key="6">
    <source>
        <dbReference type="Proteomes" id="UP000255316"/>
    </source>
</evidence>
<reference evidence="4 6" key="2">
    <citation type="submission" date="2018-06" db="EMBL/GenBank/DDBJ databases">
        <authorList>
            <consortium name="Pathogen Informatics"/>
            <person name="Doyle S."/>
        </authorList>
    </citation>
    <scope>NUCLEOTIDE SEQUENCE [LARGE SCALE GENOMIC DNA]</scope>
    <source>
        <strain evidence="4 6">NCTC12438</strain>
    </source>
</reference>
<dbReference type="Proteomes" id="UP000054854">
    <property type="component" value="Unassembled WGS sequence"/>
</dbReference>
<keyword evidence="5" id="KW-1185">Reference proteome</keyword>